<comment type="caution">
    <text evidence="2">The sequence shown here is derived from an EMBL/GenBank/DDBJ whole genome shotgun (WGS) entry which is preliminary data.</text>
</comment>
<keyword evidence="3" id="KW-1185">Reference proteome</keyword>
<organism evidence="2 3">
    <name type="scientific">Zizania palustris</name>
    <name type="common">Northern wild rice</name>
    <dbReference type="NCBI Taxonomy" id="103762"/>
    <lineage>
        <taxon>Eukaryota</taxon>
        <taxon>Viridiplantae</taxon>
        <taxon>Streptophyta</taxon>
        <taxon>Embryophyta</taxon>
        <taxon>Tracheophyta</taxon>
        <taxon>Spermatophyta</taxon>
        <taxon>Magnoliopsida</taxon>
        <taxon>Liliopsida</taxon>
        <taxon>Poales</taxon>
        <taxon>Poaceae</taxon>
        <taxon>BOP clade</taxon>
        <taxon>Oryzoideae</taxon>
        <taxon>Oryzeae</taxon>
        <taxon>Zizaniinae</taxon>
        <taxon>Zizania</taxon>
    </lineage>
</organism>
<dbReference type="EMBL" id="JAAALK010000079">
    <property type="protein sequence ID" value="KAG8100227.1"/>
    <property type="molecule type" value="Genomic_DNA"/>
</dbReference>
<dbReference type="OrthoDB" id="272778at2759"/>
<name>A0A8J6BYF9_ZIZPA</name>
<accession>A0A8J6BYF9</accession>
<proteinExistence type="predicted"/>
<feature type="region of interest" description="Disordered" evidence="1">
    <location>
        <begin position="1"/>
        <end position="30"/>
    </location>
</feature>
<evidence type="ECO:0000256" key="1">
    <source>
        <dbReference type="SAM" id="MobiDB-lite"/>
    </source>
</evidence>
<gene>
    <name evidence="2" type="ORF">GUJ93_ZPchr0013g37883</name>
</gene>
<protein>
    <submittedName>
        <fullName evidence="2">Uncharacterized protein</fullName>
    </submittedName>
</protein>
<reference evidence="2" key="1">
    <citation type="journal article" date="2021" name="bioRxiv">
        <title>Whole Genome Assembly and Annotation of Northern Wild Rice, Zizania palustris L., Supports a Whole Genome Duplication in the Zizania Genus.</title>
        <authorList>
            <person name="Haas M."/>
            <person name="Kono T."/>
            <person name="Macchietto M."/>
            <person name="Millas R."/>
            <person name="McGilp L."/>
            <person name="Shao M."/>
            <person name="Duquette J."/>
            <person name="Hirsch C.N."/>
            <person name="Kimball J."/>
        </authorList>
    </citation>
    <scope>NUCLEOTIDE SEQUENCE</scope>
    <source>
        <tissue evidence="2">Fresh leaf tissue</tissue>
    </source>
</reference>
<dbReference type="Proteomes" id="UP000729402">
    <property type="component" value="Unassembled WGS sequence"/>
</dbReference>
<dbReference type="AlphaFoldDB" id="A0A8J6BYF9"/>
<evidence type="ECO:0000313" key="2">
    <source>
        <dbReference type="EMBL" id="KAG8100227.1"/>
    </source>
</evidence>
<evidence type="ECO:0000313" key="3">
    <source>
        <dbReference type="Proteomes" id="UP000729402"/>
    </source>
</evidence>
<reference evidence="2" key="2">
    <citation type="submission" date="2021-02" db="EMBL/GenBank/DDBJ databases">
        <authorList>
            <person name="Kimball J.A."/>
            <person name="Haas M.W."/>
            <person name="Macchietto M."/>
            <person name="Kono T."/>
            <person name="Duquette J."/>
            <person name="Shao M."/>
        </authorList>
    </citation>
    <scope>NUCLEOTIDE SEQUENCE</scope>
    <source>
        <tissue evidence="2">Fresh leaf tissue</tissue>
    </source>
</reference>
<sequence length="90" mass="9258">MRVPSSPENGNLPPKGRGRAASARPSIPFPPGGAMQGGISGFQNAPVTRAVVLASGLLSVVFSTQRRVHALGLSYQKHFMSIAAAAAKGF</sequence>